<sequence length="88" mass="9393">MSNLKDAILGGGAGLVALDGLWSGLDLAFAFADVAYVPLSVAFGTLAPNVDFISQETLQPVMVFVALLYVSNLLITRIQRYRNGDSDD</sequence>
<keyword evidence="1" id="KW-1133">Transmembrane helix</keyword>
<dbReference type="PATRIC" id="fig|1227481.4.peg.1556"/>
<keyword evidence="1" id="KW-0812">Transmembrane</keyword>
<dbReference type="RefSeq" id="WP_008583740.1">
    <property type="nucleotide sequence ID" value="NZ_AOJO01000035.1"/>
</dbReference>
<evidence type="ECO:0000313" key="2">
    <source>
        <dbReference type="EMBL" id="ELZ56766.1"/>
    </source>
</evidence>
<proteinExistence type="predicted"/>
<organism evidence="2 3">
    <name type="scientific">Halorubrum hochstenium ATCC 700873</name>
    <dbReference type="NCBI Taxonomy" id="1227481"/>
    <lineage>
        <taxon>Archaea</taxon>
        <taxon>Methanobacteriati</taxon>
        <taxon>Methanobacteriota</taxon>
        <taxon>Stenosarchaea group</taxon>
        <taxon>Halobacteria</taxon>
        <taxon>Halobacteriales</taxon>
        <taxon>Haloferacaceae</taxon>
        <taxon>Halorubrum</taxon>
    </lineage>
</organism>
<dbReference type="Proteomes" id="UP000011689">
    <property type="component" value="Unassembled WGS sequence"/>
</dbReference>
<accession>M0F9Q2</accession>
<gene>
    <name evidence="2" type="ORF">C467_07832</name>
</gene>
<protein>
    <submittedName>
        <fullName evidence="2">Uncharacterized protein</fullName>
    </submittedName>
</protein>
<dbReference type="GeneID" id="72714017"/>
<keyword evidence="3" id="KW-1185">Reference proteome</keyword>
<dbReference type="AlphaFoldDB" id="M0F9Q2"/>
<keyword evidence="1" id="KW-0472">Membrane</keyword>
<feature type="transmembrane region" description="Helical" evidence="1">
    <location>
        <begin position="57"/>
        <end position="75"/>
    </location>
</feature>
<evidence type="ECO:0000256" key="1">
    <source>
        <dbReference type="SAM" id="Phobius"/>
    </source>
</evidence>
<evidence type="ECO:0000313" key="3">
    <source>
        <dbReference type="Proteomes" id="UP000011689"/>
    </source>
</evidence>
<comment type="caution">
    <text evidence="2">The sequence shown here is derived from an EMBL/GenBank/DDBJ whole genome shotgun (WGS) entry which is preliminary data.</text>
</comment>
<reference evidence="2 3" key="1">
    <citation type="journal article" date="2014" name="PLoS Genet.">
        <title>Phylogenetically driven sequencing of extremely halophilic archaea reveals strategies for static and dynamic osmo-response.</title>
        <authorList>
            <person name="Becker E.A."/>
            <person name="Seitzer P.M."/>
            <person name="Tritt A."/>
            <person name="Larsen D."/>
            <person name="Krusor M."/>
            <person name="Yao A.I."/>
            <person name="Wu D."/>
            <person name="Madern D."/>
            <person name="Eisen J.A."/>
            <person name="Darling A.E."/>
            <person name="Facciotti M.T."/>
        </authorList>
    </citation>
    <scope>NUCLEOTIDE SEQUENCE [LARGE SCALE GENOMIC DNA]</scope>
    <source>
        <strain evidence="2 3">ATCC 700873</strain>
    </source>
</reference>
<feature type="transmembrane region" description="Helical" evidence="1">
    <location>
        <begin position="12"/>
        <end position="37"/>
    </location>
</feature>
<dbReference type="STRING" id="1227481.C467_07832"/>
<name>M0F9Q2_9EURY</name>
<dbReference type="OrthoDB" id="375379at2157"/>
<dbReference type="EMBL" id="AOJO01000035">
    <property type="protein sequence ID" value="ELZ56766.1"/>
    <property type="molecule type" value="Genomic_DNA"/>
</dbReference>